<name>A0ABQ1RYD7_9MICO</name>
<keyword evidence="3" id="KW-1185">Reference proteome</keyword>
<sequence>MDAAATELADRVRALLMSEPGLEEKRMFGTRAFLLHGRILVGTRKEGVLLVRVTEEKGAALLTEPGVSIAVMGAKTMGPSWLDVAPTAIENDDALMSWIDAARESAGA</sequence>
<comment type="caution">
    <text evidence="2">The sequence shown here is derived from an EMBL/GenBank/DDBJ whole genome shotgun (WGS) entry which is preliminary data.</text>
</comment>
<dbReference type="GO" id="GO:0008168">
    <property type="term" value="F:methyltransferase activity"/>
    <property type="evidence" value="ECO:0007669"/>
    <property type="project" value="UniProtKB-KW"/>
</dbReference>
<organism evidence="2 3">
    <name type="scientific">Microbacterium murale</name>
    <dbReference type="NCBI Taxonomy" id="1081040"/>
    <lineage>
        <taxon>Bacteria</taxon>
        <taxon>Bacillati</taxon>
        <taxon>Actinomycetota</taxon>
        <taxon>Actinomycetes</taxon>
        <taxon>Micrococcales</taxon>
        <taxon>Microbacteriaceae</taxon>
        <taxon>Microbacterium</taxon>
    </lineage>
</organism>
<reference evidence="3" key="1">
    <citation type="journal article" date="2019" name="Int. J. Syst. Evol. Microbiol.">
        <title>The Global Catalogue of Microorganisms (GCM) 10K type strain sequencing project: providing services to taxonomists for standard genome sequencing and annotation.</title>
        <authorList>
            <consortium name="The Broad Institute Genomics Platform"/>
            <consortium name="The Broad Institute Genome Sequencing Center for Infectious Disease"/>
            <person name="Wu L."/>
            <person name="Ma J."/>
        </authorList>
    </citation>
    <scope>NUCLEOTIDE SEQUENCE [LARGE SCALE GENOMIC DNA]</scope>
    <source>
        <strain evidence="3">CCM 7640</strain>
    </source>
</reference>
<feature type="domain" description="TfoX N-terminal" evidence="1">
    <location>
        <begin position="16"/>
        <end position="104"/>
    </location>
</feature>
<dbReference type="Proteomes" id="UP000629365">
    <property type="component" value="Unassembled WGS sequence"/>
</dbReference>
<keyword evidence="2" id="KW-0808">Transferase</keyword>
<gene>
    <name evidence="2" type="ORF">GCM10007269_30180</name>
</gene>
<protein>
    <submittedName>
        <fullName evidence="2">RNA methyltransferase</fullName>
    </submittedName>
</protein>
<evidence type="ECO:0000259" key="1">
    <source>
        <dbReference type="Pfam" id="PF04993"/>
    </source>
</evidence>
<evidence type="ECO:0000313" key="2">
    <source>
        <dbReference type="EMBL" id="GGD85232.1"/>
    </source>
</evidence>
<dbReference type="SUPFAM" id="SSF159894">
    <property type="entry name" value="YgaC/TfoX-N like"/>
    <property type="match status" value="1"/>
</dbReference>
<dbReference type="Pfam" id="PF04993">
    <property type="entry name" value="TfoX_N"/>
    <property type="match status" value="1"/>
</dbReference>
<dbReference type="EMBL" id="BMCM01000005">
    <property type="protein sequence ID" value="GGD85232.1"/>
    <property type="molecule type" value="Genomic_DNA"/>
</dbReference>
<keyword evidence="2" id="KW-0489">Methyltransferase</keyword>
<evidence type="ECO:0000313" key="3">
    <source>
        <dbReference type="Proteomes" id="UP000629365"/>
    </source>
</evidence>
<dbReference type="Gene3D" id="3.30.1460.30">
    <property type="entry name" value="YgaC/TfoX-N like chaperone"/>
    <property type="match status" value="1"/>
</dbReference>
<dbReference type="GO" id="GO:0032259">
    <property type="term" value="P:methylation"/>
    <property type="evidence" value="ECO:0007669"/>
    <property type="project" value="UniProtKB-KW"/>
</dbReference>
<proteinExistence type="predicted"/>
<accession>A0ABQ1RYD7</accession>
<dbReference type="InterPro" id="IPR007076">
    <property type="entry name" value="TfoX_N"/>
</dbReference>